<feature type="transmembrane region" description="Helical" evidence="13">
    <location>
        <begin position="1035"/>
        <end position="1055"/>
    </location>
</feature>
<dbReference type="PANTHER" id="PTHR48041">
    <property type="entry name" value="ABC TRANSPORTER G FAMILY MEMBER 28"/>
    <property type="match status" value="1"/>
</dbReference>
<dbReference type="InterPro" id="IPR043926">
    <property type="entry name" value="ABCG_dom"/>
</dbReference>
<dbReference type="CDD" id="cd03213">
    <property type="entry name" value="ABCG_EPDR"/>
    <property type="match status" value="1"/>
</dbReference>
<dbReference type="STRING" id="765440.A0A0C3BSN4"/>
<feature type="transmembrane region" description="Helical" evidence="13">
    <location>
        <begin position="901"/>
        <end position="926"/>
    </location>
</feature>
<dbReference type="Pfam" id="PF19055">
    <property type="entry name" value="ABC2_membrane_7"/>
    <property type="match status" value="1"/>
</dbReference>
<evidence type="ECO:0000256" key="9">
    <source>
        <dbReference type="ARBA" id="ARBA00022989"/>
    </source>
</evidence>
<evidence type="ECO:0000256" key="4">
    <source>
        <dbReference type="ARBA" id="ARBA00022692"/>
    </source>
</evidence>
<evidence type="ECO:0000256" key="13">
    <source>
        <dbReference type="SAM" id="Phobius"/>
    </source>
</evidence>
<evidence type="ECO:0000256" key="1">
    <source>
        <dbReference type="ARBA" id="ARBA00004477"/>
    </source>
</evidence>
<dbReference type="FunFam" id="3.40.50.300:FF:000702">
    <property type="entry name" value="ABC transporter (Adp1)"/>
    <property type="match status" value="1"/>
</dbReference>
<keyword evidence="7" id="KW-0256">Endoplasmic reticulum</keyword>
<dbReference type="HOGENOM" id="CLU_000604_57_1_1"/>
<evidence type="ECO:0000256" key="2">
    <source>
        <dbReference type="ARBA" id="ARBA00005814"/>
    </source>
</evidence>
<feature type="transmembrane region" description="Helical" evidence="13">
    <location>
        <begin position="321"/>
        <end position="344"/>
    </location>
</feature>
<evidence type="ECO:0000313" key="16">
    <source>
        <dbReference type="EMBL" id="KIM80352.1"/>
    </source>
</evidence>
<evidence type="ECO:0000259" key="15">
    <source>
        <dbReference type="PROSITE" id="PS50893"/>
    </source>
</evidence>
<organism evidence="16 17">
    <name type="scientific">Piloderma croceum (strain F 1598)</name>
    <dbReference type="NCBI Taxonomy" id="765440"/>
    <lineage>
        <taxon>Eukaryota</taxon>
        <taxon>Fungi</taxon>
        <taxon>Dikarya</taxon>
        <taxon>Basidiomycota</taxon>
        <taxon>Agaricomycotina</taxon>
        <taxon>Agaricomycetes</taxon>
        <taxon>Agaricomycetidae</taxon>
        <taxon>Atheliales</taxon>
        <taxon>Atheliaceae</taxon>
        <taxon>Piloderma</taxon>
    </lineage>
</organism>
<dbReference type="InterPro" id="IPR002049">
    <property type="entry name" value="LE_dom"/>
</dbReference>
<keyword evidence="17" id="KW-1185">Reference proteome</keyword>
<protein>
    <recommendedName>
        <fullName evidence="15">ABC transporter domain-containing protein</fullName>
    </recommendedName>
</protein>
<dbReference type="EMBL" id="KN833004">
    <property type="protein sequence ID" value="KIM80352.1"/>
    <property type="molecule type" value="Genomic_DNA"/>
</dbReference>
<dbReference type="InParanoid" id="A0A0C3BSN4"/>
<dbReference type="Pfam" id="PF00005">
    <property type="entry name" value="ABC_tran"/>
    <property type="match status" value="1"/>
</dbReference>
<dbReference type="InterPro" id="IPR013525">
    <property type="entry name" value="ABC2_TM"/>
</dbReference>
<evidence type="ECO:0000256" key="5">
    <source>
        <dbReference type="ARBA" id="ARBA00022729"/>
    </source>
</evidence>
<comment type="subcellular location">
    <subcellularLocation>
        <location evidence="1">Endoplasmic reticulum membrane</location>
        <topology evidence="1">Multi-pass membrane protein</topology>
    </subcellularLocation>
</comment>
<evidence type="ECO:0000256" key="14">
    <source>
        <dbReference type="SAM" id="SignalP"/>
    </source>
</evidence>
<dbReference type="InterPro" id="IPR027417">
    <property type="entry name" value="P-loop_NTPase"/>
</dbReference>
<feature type="compositionally biased region" description="Polar residues" evidence="12">
    <location>
        <begin position="691"/>
        <end position="700"/>
    </location>
</feature>
<feature type="signal peptide" evidence="14">
    <location>
        <begin position="1"/>
        <end position="15"/>
    </location>
</feature>
<evidence type="ECO:0000256" key="10">
    <source>
        <dbReference type="ARBA" id="ARBA00023136"/>
    </source>
</evidence>
<evidence type="ECO:0000256" key="8">
    <source>
        <dbReference type="ARBA" id="ARBA00022840"/>
    </source>
</evidence>
<feature type="compositionally biased region" description="Polar residues" evidence="12">
    <location>
        <begin position="668"/>
        <end position="680"/>
    </location>
</feature>
<dbReference type="GO" id="GO:0005789">
    <property type="term" value="C:endoplasmic reticulum membrane"/>
    <property type="evidence" value="ECO:0007669"/>
    <property type="project" value="UniProtKB-SubCell"/>
</dbReference>
<comment type="similarity">
    <text evidence="2">Belongs to the ABC transporter superfamily. ABCG family. Eye pigment precursor importer (TC 3.A.1.204) subfamily.</text>
</comment>
<dbReference type="SUPFAM" id="SSF52540">
    <property type="entry name" value="P-loop containing nucleoside triphosphate hydrolases"/>
    <property type="match status" value="1"/>
</dbReference>
<feature type="region of interest" description="Disordered" evidence="12">
    <location>
        <begin position="667"/>
        <end position="700"/>
    </location>
</feature>
<feature type="chain" id="PRO_5012994809" description="ABC transporter domain-containing protein" evidence="14">
    <location>
        <begin position="16"/>
        <end position="1059"/>
    </location>
</feature>
<evidence type="ECO:0000256" key="7">
    <source>
        <dbReference type="ARBA" id="ARBA00022824"/>
    </source>
</evidence>
<dbReference type="PROSITE" id="PS01186">
    <property type="entry name" value="EGF_2"/>
    <property type="match status" value="1"/>
</dbReference>
<keyword evidence="6" id="KW-0547">Nucleotide-binding</keyword>
<name>A0A0C3BSN4_PILCF</name>
<feature type="domain" description="ABC transporter" evidence="15">
    <location>
        <begin position="372"/>
        <end position="613"/>
    </location>
</feature>
<proteinExistence type="inferred from homology"/>
<keyword evidence="3" id="KW-0813">Transport</keyword>
<dbReference type="OrthoDB" id="66620at2759"/>
<sequence>MSLLILLLLSSTALSKRPIPISNSSISRFSNHQLSSVIEDKCPPCFNCLLPAFTCGQYGTCDEYNGQCKCPPGWGGIDCLVPQCDSLADGDQRRLREDGKGCECKDGWTGINCNVCENDSSCIGFPLAGGAVDINRNGGDVANMTCYTGGETVFNNHQMCDVTNRKILDMLPDRPPQVTFSCDATTSPGTCDFQFWTAQVESFYCHLDHCSSDTKVDYDTNITSYKCEVMNCSCIPGRFICGEDGSIDIGDFLKDSIKGPATFSCTTGTGGGCKFEEPAMNDLILSIFGDAYISLQCKGGECLHYSQVPGYVRPPKPDNTAWVALSTAGAGLFVILCVIILWWAGRARTVGKIRLPDNEASKLMTDHVPASLHFSSLSYTLNNNRIILDSISGCVKPGQVLAIMGASGAGKSTFLDILARKRKRGMVSGTTLVNGRGVPDEMFKNVMGFVDQEDTLMSTLTVYETVLYSALLRLPREMSLEAKKFRTMETMNELGILGIKDSRIGDSGRRSISGGEKRRVSIACELVTSPSILFLDEPTSGLDAYNAFNVVDSLTSLARDYNRTVVFTIHQPRSNIVALFDQLVLLAQGKLVYSGEMSQCQEYFASIGRPCPPGFNIADYLIDLTMSSAKEPRNGGSPTAGTSLADDTGNLADEERALLSPHAVPLSVRSSNGVSSTVNGEDNDETELRTRPNSISSSTGNYIKRKTSQIINAVTSSSSAVDDPLHPSLASLVEAYASSNIAAEIKAETEEVARVNEGGNGNGELRDVAIESTLLKGRKRASWMTQFKILSGRAFKNLYRDPALLAAHYLSSIALALICGLFFHNVTNDIPGFQNRLGVFFFTLALFGFSCLSSLGLFANERILFMRERANGYYSSFTYFSSKVLFDILPLRLVPPLMFGGIVYGLVGLVPTVAAFWKFILTLVLFNLTTASVVLLLSIAFSSISVASLVGTLVMLFNLLFTGLLINRETVVPVLQWLHTISFFHAAFEALAVNELRYLQLKQVKYGVELDVPAATILSIFGLRAESFWWPNTSLLGIFFVVFTTASYLMLHFFVKERR</sequence>
<dbReference type="InterPro" id="IPR003439">
    <property type="entry name" value="ABC_transporter-like_ATP-bd"/>
</dbReference>
<keyword evidence="4 13" id="KW-0812">Transmembrane</keyword>
<dbReference type="GO" id="GO:0140359">
    <property type="term" value="F:ABC-type transporter activity"/>
    <property type="evidence" value="ECO:0007669"/>
    <property type="project" value="InterPro"/>
</dbReference>
<reference evidence="17" key="2">
    <citation type="submission" date="2015-01" db="EMBL/GenBank/DDBJ databases">
        <title>Evolutionary Origins and Diversification of the Mycorrhizal Mutualists.</title>
        <authorList>
            <consortium name="DOE Joint Genome Institute"/>
            <consortium name="Mycorrhizal Genomics Consortium"/>
            <person name="Kohler A."/>
            <person name="Kuo A."/>
            <person name="Nagy L.G."/>
            <person name="Floudas D."/>
            <person name="Copeland A."/>
            <person name="Barry K.W."/>
            <person name="Cichocki N."/>
            <person name="Veneault-Fourrey C."/>
            <person name="LaButti K."/>
            <person name="Lindquist E.A."/>
            <person name="Lipzen A."/>
            <person name="Lundell T."/>
            <person name="Morin E."/>
            <person name="Murat C."/>
            <person name="Riley R."/>
            <person name="Ohm R."/>
            <person name="Sun H."/>
            <person name="Tunlid A."/>
            <person name="Henrissat B."/>
            <person name="Grigoriev I.V."/>
            <person name="Hibbett D.S."/>
            <person name="Martin F."/>
        </authorList>
    </citation>
    <scope>NUCLEOTIDE SEQUENCE [LARGE SCALE GENOMIC DNA]</scope>
    <source>
        <strain evidence="17">F 1598</strain>
    </source>
</reference>
<feature type="transmembrane region" description="Helical" evidence="13">
    <location>
        <begin position="837"/>
        <end position="859"/>
    </location>
</feature>
<evidence type="ECO:0000256" key="12">
    <source>
        <dbReference type="SAM" id="MobiDB-lite"/>
    </source>
</evidence>
<dbReference type="Gene3D" id="3.40.50.300">
    <property type="entry name" value="P-loop containing nucleotide triphosphate hydrolases"/>
    <property type="match status" value="1"/>
</dbReference>
<evidence type="ECO:0000256" key="3">
    <source>
        <dbReference type="ARBA" id="ARBA00022448"/>
    </source>
</evidence>
<dbReference type="Pfam" id="PF01061">
    <property type="entry name" value="ABC2_membrane"/>
    <property type="match status" value="1"/>
</dbReference>
<evidence type="ECO:0000256" key="11">
    <source>
        <dbReference type="ARBA" id="ARBA00023180"/>
    </source>
</evidence>
<dbReference type="InterPro" id="IPR000742">
    <property type="entry name" value="EGF"/>
</dbReference>
<dbReference type="PROSITE" id="PS50893">
    <property type="entry name" value="ABC_TRANSPORTER_2"/>
    <property type="match status" value="1"/>
</dbReference>
<feature type="transmembrane region" description="Helical" evidence="13">
    <location>
        <begin position="803"/>
        <end position="825"/>
    </location>
</feature>
<reference evidence="16 17" key="1">
    <citation type="submission" date="2014-04" db="EMBL/GenBank/DDBJ databases">
        <authorList>
            <consortium name="DOE Joint Genome Institute"/>
            <person name="Kuo A."/>
            <person name="Tarkka M."/>
            <person name="Buscot F."/>
            <person name="Kohler A."/>
            <person name="Nagy L.G."/>
            <person name="Floudas D."/>
            <person name="Copeland A."/>
            <person name="Barry K.W."/>
            <person name="Cichocki N."/>
            <person name="Veneault-Fourrey C."/>
            <person name="LaButti K."/>
            <person name="Lindquist E.A."/>
            <person name="Lipzen A."/>
            <person name="Lundell T."/>
            <person name="Morin E."/>
            <person name="Murat C."/>
            <person name="Sun H."/>
            <person name="Tunlid A."/>
            <person name="Henrissat B."/>
            <person name="Grigoriev I.V."/>
            <person name="Hibbett D.S."/>
            <person name="Martin F."/>
            <person name="Nordberg H.P."/>
            <person name="Cantor M.N."/>
            <person name="Hua S.X."/>
        </authorList>
    </citation>
    <scope>NUCLEOTIDE SEQUENCE [LARGE SCALE GENOMIC DNA]</scope>
    <source>
        <strain evidence="16 17">F 1598</strain>
    </source>
</reference>
<dbReference type="InterPro" id="IPR050352">
    <property type="entry name" value="ABCG_transporters"/>
</dbReference>
<dbReference type="CDD" id="cd00055">
    <property type="entry name" value="EGF_Lam"/>
    <property type="match status" value="1"/>
</dbReference>
<dbReference type="PROSITE" id="PS00022">
    <property type="entry name" value="EGF_1"/>
    <property type="match status" value="1"/>
</dbReference>
<dbReference type="AlphaFoldDB" id="A0A0C3BSN4"/>
<accession>A0A0C3BSN4</accession>
<keyword evidence="9 13" id="KW-1133">Transmembrane helix</keyword>
<dbReference type="GO" id="GO:0016887">
    <property type="term" value="F:ATP hydrolysis activity"/>
    <property type="evidence" value="ECO:0007669"/>
    <property type="project" value="InterPro"/>
</dbReference>
<keyword evidence="8" id="KW-0067">ATP-binding</keyword>
<keyword evidence="10 13" id="KW-0472">Membrane</keyword>
<keyword evidence="11" id="KW-0325">Glycoprotein</keyword>
<dbReference type="InterPro" id="IPR017871">
    <property type="entry name" value="ABC_transporter-like_CS"/>
</dbReference>
<dbReference type="SMART" id="SM00382">
    <property type="entry name" value="AAA"/>
    <property type="match status" value="1"/>
</dbReference>
<dbReference type="InterPro" id="IPR003593">
    <property type="entry name" value="AAA+_ATPase"/>
</dbReference>
<evidence type="ECO:0000313" key="17">
    <source>
        <dbReference type="Proteomes" id="UP000054166"/>
    </source>
</evidence>
<dbReference type="PROSITE" id="PS00211">
    <property type="entry name" value="ABC_TRANSPORTER_1"/>
    <property type="match status" value="1"/>
</dbReference>
<dbReference type="Proteomes" id="UP000054166">
    <property type="component" value="Unassembled WGS sequence"/>
</dbReference>
<evidence type="ECO:0000256" key="6">
    <source>
        <dbReference type="ARBA" id="ARBA00022741"/>
    </source>
</evidence>
<dbReference type="GO" id="GO:0005524">
    <property type="term" value="F:ATP binding"/>
    <property type="evidence" value="ECO:0007669"/>
    <property type="project" value="UniProtKB-KW"/>
</dbReference>
<dbReference type="PANTHER" id="PTHR48041:SF2">
    <property type="entry name" value="ATP-DEPENDENT PERMEASE-RELATED"/>
    <property type="match status" value="1"/>
</dbReference>
<gene>
    <name evidence="16" type="ORF">PILCRDRAFT_73136</name>
</gene>
<feature type="transmembrane region" description="Helical" evidence="13">
    <location>
        <begin position="933"/>
        <end position="957"/>
    </location>
</feature>
<keyword evidence="5 14" id="KW-0732">Signal</keyword>